<dbReference type="EMBL" id="ML213513">
    <property type="protein sequence ID" value="TFK50528.1"/>
    <property type="molecule type" value="Genomic_DNA"/>
</dbReference>
<keyword evidence="1" id="KW-0472">Membrane</keyword>
<evidence type="ECO:0000313" key="2">
    <source>
        <dbReference type="EMBL" id="TFK50528.1"/>
    </source>
</evidence>
<organism evidence="2 3">
    <name type="scientific">Heliocybe sulcata</name>
    <dbReference type="NCBI Taxonomy" id="5364"/>
    <lineage>
        <taxon>Eukaryota</taxon>
        <taxon>Fungi</taxon>
        <taxon>Dikarya</taxon>
        <taxon>Basidiomycota</taxon>
        <taxon>Agaricomycotina</taxon>
        <taxon>Agaricomycetes</taxon>
        <taxon>Gloeophyllales</taxon>
        <taxon>Gloeophyllaceae</taxon>
        <taxon>Heliocybe</taxon>
    </lineage>
</organism>
<evidence type="ECO:0000313" key="3">
    <source>
        <dbReference type="Proteomes" id="UP000305948"/>
    </source>
</evidence>
<name>A0A5C3N345_9AGAM</name>
<protein>
    <submittedName>
        <fullName evidence="2">Uncharacterized protein</fullName>
    </submittedName>
</protein>
<feature type="transmembrane region" description="Helical" evidence="1">
    <location>
        <begin position="137"/>
        <end position="163"/>
    </location>
</feature>
<reference evidence="2 3" key="1">
    <citation type="journal article" date="2019" name="Nat. Ecol. Evol.">
        <title>Megaphylogeny resolves global patterns of mushroom evolution.</title>
        <authorList>
            <person name="Varga T."/>
            <person name="Krizsan K."/>
            <person name="Foldi C."/>
            <person name="Dima B."/>
            <person name="Sanchez-Garcia M."/>
            <person name="Sanchez-Ramirez S."/>
            <person name="Szollosi G.J."/>
            <person name="Szarkandi J.G."/>
            <person name="Papp V."/>
            <person name="Albert L."/>
            <person name="Andreopoulos W."/>
            <person name="Angelini C."/>
            <person name="Antonin V."/>
            <person name="Barry K.W."/>
            <person name="Bougher N.L."/>
            <person name="Buchanan P."/>
            <person name="Buyck B."/>
            <person name="Bense V."/>
            <person name="Catcheside P."/>
            <person name="Chovatia M."/>
            <person name="Cooper J."/>
            <person name="Damon W."/>
            <person name="Desjardin D."/>
            <person name="Finy P."/>
            <person name="Geml J."/>
            <person name="Haridas S."/>
            <person name="Hughes K."/>
            <person name="Justo A."/>
            <person name="Karasinski D."/>
            <person name="Kautmanova I."/>
            <person name="Kiss B."/>
            <person name="Kocsube S."/>
            <person name="Kotiranta H."/>
            <person name="LaButti K.M."/>
            <person name="Lechner B.E."/>
            <person name="Liimatainen K."/>
            <person name="Lipzen A."/>
            <person name="Lukacs Z."/>
            <person name="Mihaltcheva S."/>
            <person name="Morgado L.N."/>
            <person name="Niskanen T."/>
            <person name="Noordeloos M.E."/>
            <person name="Ohm R.A."/>
            <person name="Ortiz-Santana B."/>
            <person name="Ovrebo C."/>
            <person name="Racz N."/>
            <person name="Riley R."/>
            <person name="Savchenko A."/>
            <person name="Shiryaev A."/>
            <person name="Soop K."/>
            <person name="Spirin V."/>
            <person name="Szebenyi C."/>
            <person name="Tomsovsky M."/>
            <person name="Tulloss R.E."/>
            <person name="Uehling J."/>
            <person name="Grigoriev I.V."/>
            <person name="Vagvolgyi C."/>
            <person name="Papp T."/>
            <person name="Martin F.M."/>
            <person name="Miettinen O."/>
            <person name="Hibbett D.S."/>
            <person name="Nagy L.G."/>
        </authorList>
    </citation>
    <scope>NUCLEOTIDE SEQUENCE [LARGE SCALE GENOMIC DNA]</scope>
    <source>
        <strain evidence="2 3">OMC1185</strain>
    </source>
</reference>
<feature type="transmembrane region" description="Helical" evidence="1">
    <location>
        <begin position="233"/>
        <end position="257"/>
    </location>
</feature>
<gene>
    <name evidence="2" type="ORF">OE88DRAFT_265007</name>
</gene>
<dbReference type="Proteomes" id="UP000305948">
    <property type="component" value="Unassembled WGS sequence"/>
</dbReference>
<feature type="transmembrane region" description="Helical" evidence="1">
    <location>
        <begin position="110"/>
        <end position="130"/>
    </location>
</feature>
<feature type="transmembrane region" description="Helical" evidence="1">
    <location>
        <begin position="192"/>
        <end position="212"/>
    </location>
</feature>
<feature type="transmembrane region" description="Helical" evidence="1">
    <location>
        <begin position="14"/>
        <end position="33"/>
    </location>
</feature>
<feature type="transmembrane region" description="Helical" evidence="1">
    <location>
        <begin position="45"/>
        <end position="70"/>
    </location>
</feature>
<evidence type="ECO:0000256" key="1">
    <source>
        <dbReference type="SAM" id="Phobius"/>
    </source>
</evidence>
<sequence>MAGLTFSQCNILELWFMTLFYGAYTVIFSASMYSIRTGRRRIGKLLVLTIIVLFILSTAQTICVLVYTMLTLTYDVRYTTDLATLSAATNRTLEDDQNVMNLYQALSDSMIASTNLIADGLLIWRCFIVWGRTLWIVALPIAMLMTGSVCGYGVVVTDVIWYLRKYHHPDLKISGASWARLTHLETSFTRSFLIMSAATNMFVSLLIVGRILCTVRNQAEYGYAREAKKYMRLVYLMIESGSIYSLSLLLSGVLYTAGFTAQGSITMGMQYQLVGIFPTLIILLVTLGKTVEQTDAVQLSGGRIEFSNNPATDIEAMTAQKVTMEPKIRVHVVSKSETYYNGAS</sequence>
<feature type="transmembrane region" description="Helical" evidence="1">
    <location>
        <begin position="269"/>
        <end position="288"/>
    </location>
</feature>
<keyword evidence="1" id="KW-0812">Transmembrane</keyword>
<accession>A0A5C3N345</accession>
<keyword evidence="3" id="KW-1185">Reference proteome</keyword>
<keyword evidence="1" id="KW-1133">Transmembrane helix</keyword>
<proteinExistence type="predicted"/>
<dbReference type="AlphaFoldDB" id="A0A5C3N345"/>
<dbReference type="OrthoDB" id="3226582at2759"/>